<evidence type="ECO:0000256" key="10">
    <source>
        <dbReference type="PROSITE-ProRule" id="PRU01379"/>
    </source>
</evidence>
<evidence type="ECO:0000313" key="12">
    <source>
        <dbReference type="EnsemblMetazoa" id="GBRI033046-PA"/>
    </source>
</evidence>
<evidence type="ECO:0000256" key="6">
    <source>
        <dbReference type="ARBA" id="ARBA00022729"/>
    </source>
</evidence>
<dbReference type="SMART" id="SM00631">
    <property type="entry name" value="Zn_pept"/>
    <property type="match status" value="1"/>
</dbReference>
<dbReference type="EnsemblMetazoa" id="GBRI033046-RA">
    <property type="protein sequence ID" value="GBRI033046-PA"/>
    <property type="gene ID" value="GBRI033046"/>
</dbReference>
<comment type="similarity">
    <text evidence="2 10">Belongs to the peptidase M14 family.</text>
</comment>
<evidence type="ECO:0000256" key="9">
    <source>
        <dbReference type="ARBA" id="ARBA00023049"/>
    </source>
</evidence>
<dbReference type="GO" id="GO:0008270">
    <property type="term" value="F:zinc ion binding"/>
    <property type="evidence" value="ECO:0007669"/>
    <property type="project" value="InterPro"/>
</dbReference>
<keyword evidence="6" id="KW-0732">Signal</keyword>
<evidence type="ECO:0000256" key="4">
    <source>
        <dbReference type="ARBA" id="ARBA00022670"/>
    </source>
</evidence>
<dbReference type="PROSITE" id="PS52035">
    <property type="entry name" value="PEPTIDASE_M14"/>
    <property type="match status" value="1"/>
</dbReference>
<keyword evidence="13" id="KW-1185">Reference proteome</keyword>
<name>A0A1A9WUP8_9MUSC</name>
<comment type="cofactor">
    <cofactor evidence="1">
        <name>Zn(2+)</name>
        <dbReference type="ChEBI" id="CHEBI:29105"/>
    </cofactor>
</comment>
<evidence type="ECO:0000256" key="3">
    <source>
        <dbReference type="ARBA" id="ARBA00022645"/>
    </source>
</evidence>
<keyword evidence="4" id="KW-0645">Protease</keyword>
<dbReference type="PANTHER" id="PTHR11705:SF123">
    <property type="entry name" value="PEPTIDASE M14 CARBOXYPEPTIDASE A DOMAIN-CONTAINING PROTEIN-RELATED"/>
    <property type="match status" value="1"/>
</dbReference>
<dbReference type="STRING" id="37001.A0A1A9WUP8"/>
<dbReference type="Gene3D" id="3.40.630.10">
    <property type="entry name" value="Zn peptidases"/>
    <property type="match status" value="1"/>
</dbReference>
<evidence type="ECO:0000256" key="8">
    <source>
        <dbReference type="ARBA" id="ARBA00022833"/>
    </source>
</evidence>
<evidence type="ECO:0000313" key="13">
    <source>
        <dbReference type="Proteomes" id="UP000091820"/>
    </source>
</evidence>
<dbReference type="VEuPathDB" id="VectorBase:GBRI033046"/>
<evidence type="ECO:0000256" key="1">
    <source>
        <dbReference type="ARBA" id="ARBA00001947"/>
    </source>
</evidence>
<organism evidence="12 13">
    <name type="scientific">Glossina brevipalpis</name>
    <dbReference type="NCBI Taxonomy" id="37001"/>
    <lineage>
        <taxon>Eukaryota</taxon>
        <taxon>Metazoa</taxon>
        <taxon>Ecdysozoa</taxon>
        <taxon>Arthropoda</taxon>
        <taxon>Hexapoda</taxon>
        <taxon>Insecta</taxon>
        <taxon>Pterygota</taxon>
        <taxon>Neoptera</taxon>
        <taxon>Endopterygota</taxon>
        <taxon>Diptera</taxon>
        <taxon>Brachycera</taxon>
        <taxon>Muscomorpha</taxon>
        <taxon>Hippoboscoidea</taxon>
        <taxon>Glossinidae</taxon>
        <taxon>Glossina</taxon>
    </lineage>
</organism>
<dbReference type="AlphaFoldDB" id="A0A1A9WUP8"/>
<dbReference type="GO" id="GO:0005615">
    <property type="term" value="C:extracellular space"/>
    <property type="evidence" value="ECO:0007669"/>
    <property type="project" value="TreeGrafter"/>
</dbReference>
<feature type="domain" description="Peptidase M14" evidence="11">
    <location>
        <begin position="1"/>
        <end position="279"/>
    </location>
</feature>
<dbReference type="FunFam" id="3.40.630.10:FF:000084">
    <property type="entry name" value="Carboxypeptidase B2"/>
    <property type="match status" value="1"/>
</dbReference>
<proteinExistence type="inferred from homology"/>
<dbReference type="GO" id="GO:0004181">
    <property type="term" value="F:metallocarboxypeptidase activity"/>
    <property type="evidence" value="ECO:0007669"/>
    <property type="project" value="InterPro"/>
</dbReference>
<keyword evidence="8" id="KW-0862">Zinc</keyword>
<dbReference type="InterPro" id="IPR000834">
    <property type="entry name" value="Peptidase_M14"/>
</dbReference>
<feature type="active site" description="Proton donor/acceptor" evidence="10">
    <location>
        <position position="244"/>
    </location>
</feature>
<evidence type="ECO:0000256" key="2">
    <source>
        <dbReference type="ARBA" id="ARBA00005988"/>
    </source>
</evidence>
<accession>A0A1A9WUP8</accession>
<dbReference type="Pfam" id="PF00246">
    <property type="entry name" value="Peptidase_M14"/>
    <property type="match status" value="1"/>
</dbReference>
<keyword evidence="9" id="KW-0482">Metalloprotease</keyword>
<keyword evidence="3" id="KW-0121">Carboxypeptidase</keyword>
<keyword evidence="5" id="KW-0479">Metal-binding</keyword>
<sequence length="285" mass="32022">MGSFGNAQEVSKEVIRGNFASELSRAKDCKAGGNAISYKQKSVLLIDPDVRELAESLDWWIIPVLNVDGFVYSHEKERLWRKSRKPVTPDYIGVDLNRNFNYKWELRKCADPSSNIYSGPHPESEPEVEQLTNFINNHIPEDSIKIYVALHSPLQAVHLPWSHTKIPPPGYDELMYVANAFADALYQRYGTKYCCGSSANLLSRMLNNFLLINLKASQNLESFSGGSKDWAYGAKNIPIAYTIELPGKGRPSPYELPENGILRTSAEFLDGFIGMVKAVKKLGYI</sequence>
<dbReference type="GO" id="GO:0006508">
    <property type="term" value="P:proteolysis"/>
    <property type="evidence" value="ECO:0007669"/>
    <property type="project" value="UniProtKB-KW"/>
</dbReference>
<reference evidence="12" key="2">
    <citation type="submission" date="2020-05" db="UniProtKB">
        <authorList>
            <consortium name="EnsemblMetazoa"/>
        </authorList>
    </citation>
    <scope>IDENTIFICATION</scope>
    <source>
        <strain evidence="12">IAEA</strain>
    </source>
</reference>
<dbReference type="PANTHER" id="PTHR11705">
    <property type="entry name" value="PROTEASE FAMILY M14 CARBOXYPEPTIDASE A,B"/>
    <property type="match status" value="1"/>
</dbReference>
<keyword evidence="7" id="KW-0378">Hydrolase</keyword>
<reference evidence="13" key="1">
    <citation type="submission" date="2014-03" db="EMBL/GenBank/DDBJ databases">
        <authorList>
            <person name="Aksoy S."/>
            <person name="Warren W."/>
            <person name="Wilson R.K."/>
        </authorList>
    </citation>
    <scope>NUCLEOTIDE SEQUENCE [LARGE SCALE GENOMIC DNA]</scope>
    <source>
        <strain evidence="13">IAEA</strain>
    </source>
</reference>
<evidence type="ECO:0000256" key="7">
    <source>
        <dbReference type="ARBA" id="ARBA00022801"/>
    </source>
</evidence>
<dbReference type="Proteomes" id="UP000091820">
    <property type="component" value="Unassembled WGS sequence"/>
</dbReference>
<evidence type="ECO:0000259" key="11">
    <source>
        <dbReference type="PROSITE" id="PS52035"/>
    </source>
</evidence>
<dbReference type="SUPFAM" id="SSF53187">
    <property type="entry name" value="Zn-dependent exopeptidases"/>
    <property type="match status" value="1"/>
</dbReference>
<evidence type="ECO:0000256" key="5">
    <source>
        <dbReference type="ARBA" id="ARBA00022723"/>
    </source>
</evidence>
<protein>
    <recommendedName>
        <fullName evidence="11">Peptidase M14 domain-containing protein</fullName>
    </recommendedName>
</protein>